<dbReference type="Proteomes" id="UP000295172">
    <property type="component" value="Unassembled WGS sequence"/>
</dbReference>
<organism evidence="2 3">
    <name type="scientific">Kribbella turkmenica</name>
    <dbReference type="NCBI Taxonomy" id="2530375"/>
    <lineage>
        <taxon>Bacteria</taxon>
        <taxon>Bacillati</taxon>
        <taxon>Actinomycetota</taxon>
        <taxon>Actinomycetes</taxon>
        <taxon>Propionibacteriales</taxon>
        <taxon>Kribbellaceae</taxon>
        <taxon>Kribbella</taxon>
    </lineage>
</organism>
<evidence type="ECO:0000313" key="3">
    <source>
        <dbReference type="Proteomes" id="UP000295172"/>
    </source>
</evidence>
<dbReference type="GO" id="GO:0003824">
    <property type="term" value="F:catalytic activity"/>
    <property type="evidence" value="ECO:0007669"/>
    <property type="project" value="InterPro"/>
</dbReference>
<dbReference type="PANTHER" id="PTHR11895:SF176">
    <property type="entry name" value="AMIDASE AMID-RELATED"/>
    <property type="match status" value="1"/>
</dbReference>
<accession>A0A4R4W458</accession>
<evidence type="ECO:0000313" key="2">
    <source>
        <dbReference type="EMBL" id="TDD13312.1"/>
    </source>
</evidence>
<protein>
    <submittedName>
        <fullName evidence="2">Amidase</fullName>
    </submittedName>
</protein>
<dbReference type="InterPro" id="IPR023631">
    <property type="entry name" value="Amidase_dom"/>
</dbReference>
<keyword evidence="3" id="KW-1185">Reference proteome</keyword>
<evidence type="ECO:0000259" key="1">
    <source>
        <dbReference type="Pfam" id="PF01425"/>
    </source>
</evidence>
<dbReference type="InterPro" id="IPR036928">
    <property type="entry name" value="AS_sf"/>
</dbReference>
<dbReference type="PROSITE" id="PS00571">
    <property type="entry name" value="AMIDASES"/>
    <property type="match status" value="1"/>
</dbReference>
<dbReference type="RefSeq" id="WP_132327278.1">
    <property type="nucleotide sequence ID" value="NZ_SMKR01000273.1"/>
</dbReference>
<name>A0A4R4W458_9ACTN</name>
<feature type="domain" description="Amidase" evidence="1">
    <location>
        <begin position="379"/>
        <end position="498"/>
    </location>
</feature>
<dbReference type="Gene3D" id="3.90.1300.10">
    <property type="entry name" value="Amidase signature (AS) domain"/>
    <property type="match status" value="1"/>
</dbReference>
<dbReference type="AlphaFoldDB" id="A0A4R4W458"/>
<dbReference type="InterPro" id="IPR000120">
    <property type="entry name" value="Amidase"/>
</dbReference>
<dbReference type="Pfam" id="PF01425">
    <property type="entry name" value="Amidase"/>
    <property type="match status" value="2"/>
</dbReference>
<dbReference type="OrthoDB" id="5175573at2"/>
<dbReference type="EMBL" id="SMKR01000273">
    <property type="protein sequence ID" value="TDD13312.1"/>
    <property type="molecule type" value="Genomic_DNA"/>
</dbReference>
<dbReference type="InterPro" id="IPR020556">
    <property type="entry name" value="Amidase_CS"/>
</dbReference>
<reference evidence="2 3" key="1">
    <citation type="submission" date="2019-02" db="EMBL/GenBank/DDBJ databases">
        <title>Draft genome sequences of novel Actinobacteria.</title>
        <authorList>
            <person name="Sahin N."/>
            <person name="Ay H."/>
            <person name="Saygin H."/>
        </authorList>
    </citation>
    <scope>NUCLEOTIDE SEQUENCE [LARGE SCALE GENOMIC DNA]</scope>
    <source>
        <strain evidence="2 3">16K104</strain>
    </source>
</reference>
<dbReference type="PANTHER" id="PTHR11895">
    <property type="entry name" value="TRANSAMIDASE"/>
    <property type="match status" value="1"/>
</dbReference>
<comment type="caution">
    <text evidence="2">The sequence shown here is derived from an EMBL/GenBank/DDBJ whole genome shotgun (WGS) entry which is preliminary data.</text>
</comment>
<feature type="domain" description="Amidase" evidence="1">
    <location>
        <begin position="19"/>
        <end position="225"/>
    </location>
</feature>
<sequence>MTAIEVGRALRRREISARELVGSALRRTRELNPTLNAFALIDEEGARAAARLADEQFAAGVDLGPLHGIPVAVKDLVDMAGLPTSCGSGSSFGALATADAEVVRRLRDAGAVIIGKTTLHEFAYGATGDRSVHGASRNPVDPSRMSGGSSGGSAVAVAAGMVPIAVGTDTAGSVRVPAALCGVVGFKPAYDAVPSAGVYPLAPSLDHVGVFAATSEDALVAYQAIGDRPVTSLLPDVTNGHASRLAGDAERVAGGAQGVAGDAKRLAGGAVPVAGGGGQAAGGAGRVGSGAGRVGGAQRAGALDVRGGAGRVAVGWIPPGAIAATDPRIEKLTRRRLDGAGFAVDVVSGFPKWERSLFEEFSVLQGREAFRVHEHHLAADQDLIDPEVLARLRKGGEVTDRRYARAGEARHEIAIMVDELLTTYDVLALPTVPIVAPAVGARSISVAGAQLEVRQALLSLTCLWNLTGSPAISVPVGRVDGLPVAVQLVSAPGNEQLLFAAARELEIVDNRTKESHAVDPG</sequence>
<gene>
    <name evidence="2" type="ORF">E1218_34710</name>
</gene>
<proteinExistence type="predicted"/>
<dbReference type="SUPFAM" id="SSF75304">
    <property type="entry name" value="Amidase signature (AS) enzymes"/>
    <property type="match status" value="1"/>
</dbReference>